<keyword evidence="7" id="KW-1185">Reference proteome</keyword>
<dbReference type="Gene3D" id="4.10.240.10">
    <property type="entry name" value="Zn(2)-C6 fungal-type DNA-binding domain"/>
    <property type="match status" value="1"/>
</dbReference>
<dbReference type="CDD" id="cd12148">
    <property type="entry name" value="fungal_TF_MHR"/>
    <property type="match status" value="1"/>
</dbReference>
<dbReference type="GO" id="GO:0003677">
    <property type="term" value="F:DNA binding"/>
    <property type="evidence" value="ECO:0007669"/>
    <property type="project" value="InterPro"/>
</dbReference>
<evidence type="ECO:0000259" key="5">
    <source>
        <dbReference type="PROSITE" id="PS50048"/>
    </source>
</evidence>
<evidence type="ECO:0000313" key="6">
    <source>
        <dbReference type="EMBL" id="RDL34405.1"/>
    </source>
</evidence>
<evidence type="ECO:0000256" key="4">
    <source>
        <dbReference type="SAM" id="MobiDB-lite"/>
    </source>
</evidence>
<protein>
    <recommendedName>
        <fullName evidence="5">Zn(2)-C6 fungal-type domain-containing protein</fullName>
    </recommendedName>
</protein>
<feature type="compositionally biased region" description="Low complexity" evidence="4">
    <location>
        <begin position="1"/>
        <end position="17"/>
    </location>
</feature>
<dbReference type="PANTHER" id="PTHR31001">
    <property type="entry name" value="UNCHARACTERIZED TRANSCRIPTIONAL REGULATORY PROTEIN"/>
    <property type="match status" value="1"/>
</dbReference>
<name>A0A370TGT2_9HELO</name>
<feature type="region of interest" description="Disordered" evidence="4">
    <location>
        <begin position="1"/>
        <end position="42"/>
    </location>
</feature>
<sequence>MGSPSTSSSVAETPSSSKGGPEGDQATQTNKQPPKTSRTRFKPQLSCTLCRTRKLKCDRNLPCQNCIKRDLSASCTYVHAGLRRDKSSPIQKSTSNSKDVQSQISHLEQLVVSLMNRSNTIGNSSRTDGSPSSLDENNPSQQIHSSTLEDHWTEINAVKETAESIGLISIQDDQPNYVGSSHWEAILDNIACLKDALGNTEPQQEEKEKATGPVPIGPDLLVGSVRKVSRTEIIAALPPKRLADQLVQEFFSTPDIGCPMIHQPTFQRNYEKFWADPTSTPIIWIGMLFSILCLSSQLELLLNKSSFAGSTDVALRDPAEIMDMYREKIVQCLILGNYTEPSPYTIETLLLYYVTEHFRSMDTQFGSWMVFGLIVRAGMRLGLHRDASHYPKISILQGEIQRRLWSSIVYLDIQTSCQVGLPRMIKENMYDTQPPRDLLDEDLDENTKVLPPSRPSSDLIPCAYLNNKHRITKVFGMIVDQSNSIDPIPYEEVMKLDTHLHEIWQRTPETLKMRSVEDLNNGPIETRVHGTYPYPYSMKTCVEASVRILQCQIYMHNETRPGALLRDQKWKTSSLMAQDFLLAAMLLCLYLGHGVAVESLEKQVCQTDIRVKWSREAVLDILNGSYQIFEETKLASKEAFKAANAMKAMLAKVRNASVTTPVSEARETSQSTDPRMCSQVSSSNPTPSTQSLERQFFEGPSLPWMEPPSFETGGLPANLNTLQQPSDINQALFDTMELDWEVWDSQFYNNGVSQTPPDLFNVDANVSFPDPNATFMQWDQQL</sequence>
<dbReference type="Pfam" id="PF04082">
    <property type="entry name" value="Fungal_trans"/>
    <property type="match status" value="1"/>
</dbReference>
<evidence type="ECO:0000256" key="1">
    <source>
        <dbReference type="ARBA" id="ARBA00004123"/>
    </source>
</evidence>
<dbReference type="InterPro" id="IPR036864">
    <property type="entry name" value="Zn2-C6_fun-type_DNA-bd_sf"/>
</dbReference>
<keyword evidence="3" id="KW-0539">Nucleus</keyword>
<dbReference type="SMART" id="SM00906">
    <property type="entry name" value="Fungal_trans"/>
    <property type="match status" value="1"/>
</dbReference>
<dbReference type="GO" id="GO:0008270">
    <property type="term" value="F:zinc ion binding"/>
    <property type="evidence" value="ECO:0007669"/>
    <property type="project" value="InterPro"/>
</dbReference>
<dbReference type="PROSITE" id="PS50048">
    <property type="entry name" value="ZN2_CY6_FUNGAL_2"/>
    <property type="match status" value="1"/>
</dbReference>
<evidence type="ECO:0000256" key="3">
    <source>
        <dbReference type="ARBA" id="ARBA00023242"/>
    </source>
</evidence>
<comment type="caution">
    <text evidence="6">The sequence shown here is derived from an EMBL/GenBank/DDBJ whole genome shotgun (WGS) entry which is preliminary data.</text>
</comment>
<feature type="region of interest" description="Disordered" evidence="4">
    <location>
        <begin position="659"/>
        <end position="691"/>
    </location>
</feature>
<dbReference type="CDD" id="cd00067">
    <property type="entry name" value="GAL4"/>
    <property type="match status" value="1"/>
</dbReference>
<dbReference type="OrthoDB" id="4934715at2759"/>
<dbReference type="Proteomes" id="UP000254866">
    <property type="component" value="Unassembled WGS sequence"/>
</dbReference>
<dbReference type="InterPro" id="IPR050613">
    <property type="entry name" value="Sec_Metabolite_Reg"/>
</dbReference>
<dbReference type="GO" id="GO:0000981">
    <property type="term" value="F:DNA-binding transcription factor activity, RNA polymerase II-specific"/>
    <property type="evidence" value="ECO:0007669"/>
    <property type="project" value="InterPro"/>
</dbReference>
<dbReference type="EMBL" id="NPIC01000007">
    <property type="protein sequence ID" value="RDL34405.1"/>
    <property type="molecule type" value="Genomic_DNA"/>
</dbReference>
<proteinExistence type="predicted"/>
<dbReference type="InterPro" id="IPR007219">
    <property type="entry name" value="XnlR_reg_dom"/>
</dbReference>
<dbReference type="GO" id="GO:0006351">
    <property type="term" value="P:DNA-templated transcription"/>
    <property type="evidence" value="ECO:0007669"/>
    <property type="project" value="InterPro"/>
</dbReference>
<comment type="subcellular location">
    <subcellularLocation>
        <location evidence="1">Nucleus</location>
    </subcellularLocation>
</comment>
<dbReference type="STRING" id="2656787.A0A370TGT2"/>
<dbReference type="RefSeq" id="XP_031867387.1">
    <property type="nucleotide sequence ID" value="XM_032016156.1"/>
</dbReference>
<dbReference type="SUPFAM" id="SSF57701">
    <property type="entry name" value="Zn2/Cys6 DNA-binding domain"/>
    <property type="match status" value="1"/>
</dbReference>
<feature type="domain" description="Zn(2)-C6 fungal-type" evidence="5">
    <location>
        <begin position="46"/>
        <end position="77"/>
    </location>
</feature>
<keyword evidence="2" id="KW-0479">Metal-binding</keyword>
<dbReference type="SMART" id="SM00066">
    <property type="entry name" value="GAL4"/>
    <property type="match status" value="1"/>
</dbReference>
<accession>A0A370TGT2</accession>
<dbReference type="GO" id="GO:0005634">
    <property type="term" value="C:nucleus"/>
    <property type="evidence" value="ECO:0007669"/>
    <property type="project" value="UniProtKB-SubCell"/>
</dbReference>
<dbReference type="Pfam" id="PF00172">
    <property type="entry name" value="Zn_clus"/>
    <property type="match status" value="1"/>
</dbReference>
<gene>
    <name evidence="6" type="ORF">BP5553_07533</name>
</gene>
<dbReference type="PROSITE" id="PS00463">
    <property type="entry name" value="ZN2_CY6_FUNGAL_1"/>
    <property type="match status" value="1"/>
</dbReference>
<evidence type="ECO:0000313" key="7">
    <source>
        <dbReference type="Proteomes" id="UP000254866"/>
    </source>
</evidence>
<dbReference type="GeneID" id="43600382"/>
<organism evidence="6 7">
    <name type="scientific">Venustampulla echinocandica</name>
    <dbReference type="NCBI Taxonomy" id="2656787"/>
    <lineage>
        <taxon>Eukaryota</taxon>
        <taxon>Fungi</taxon>
        <taxon>Dikarya</taxon>
        <taxon>Ascomycota</taxon>
        <taxon>Pezizomycotina</taxon>
        <taxon>Leotiomycetes</taxon>
        <taxon>Helotiales</taxon>
        <taxon>Pleuroascaceae</taxon>
        <taxon>Venustampulla</taxon>
    </lineage>
</organism>
<dbReference type="PANTHER" id="PTHR31001:SF49">
    <property type="entry name" value="ZN(II)2CYS6 TRANSCRIPTION FACTOR (EUROFUNG)"/>
    <property type="match status" value="1"/>
</dbReference>
<feature type="compositionally biased region" description="Polar residues" evidence="4">
    <location>
        <begin position="25"/>
        <end position="36"/>
    </location>
</feature>
<evidence type="ECO:0000256" key="2">
    <source>
        <dbReference type="ARBA" id="ARBA00022723"/>
    </source>
</evidence>
<dbReference type="AlphaFoldDB" id="A0A370TGT2"/>
<feature type="region of interest" description="Disordered" evidence="4">
    <location>
        <begin position="119"/>
        <end position="145"/>
    </location>
</feature>
<reference evidence="6 7" key="1">
    <citation type="journal article" date="2018" name="IMA Fungus">
        <title>IMA Genome-F 9: Draft genome sequence of Annulohypoxylon stygium, Aspergillus mulundensis, Berkeleyomyces basicola (syn. Thielaviopsis basicola), Ceratocystis smalleyi, two Cercospora beticola strains, Coleophoma cylindrospora, Fusarium fracticaudum, Phialophora cf. hyalina, and Morchella septimelata.</title>
        <authorList>
            <person name="Wingfield B.D."/>
            <person name="Bills G.F."/>
            <person name="Dong Y."/>
            <person name="Huang W."/>
            <person name="Nel W.J."/>
            <person name="Swalarsk-Parry B.S."/>
            <person name="Vaghefi N."/>
            <person name="Wilken P.M."/>
            <person name="An Z."/>
            <person name="de Beer Z.W."/>
            <person name="De Vos L."/>
            <person name="Chen L."/>
            <person name="Duong T.A."/>
            <person name="Gao Y."/>
            <person name="Hammerbacher A."/>
            <person name="Kikkert J.R."/>
            <person name="Li Y."/>
            <person name="Li H."/>
            <person name="Li K."/>
            <person name="Li Q."/>
            <person name="Liu X."/>
            <person name="Ma X."/>
            <person name="Naidoo K."/>
            <person name="Pethybridge S.J."/>
            <person name="Sun J."/>
            <person name="Steenkamp E.T."/>
            <person name="van der Nest M.A."/>
            <person name="van Wyk S."/>
            <person name="Wingfield M.J."/>
            <person name="Xiong C."/>
            <person name="Yue Q."/>
            <person name="Zhang X."/>
        </authorList>
    </citation>
    <scope>NUCLEOTIDE SEQUENCE [LARGE SCALE GENOMIC DNA]</scope>
    <source>
        <strain evidence="6 7">BP 5553</strain>
    </source>
</reference>
<dbReference type="InterPro" id="IPR001138">
    <property type="entry name" value="Zn2Cys6_DnaBD"/>
</dbReference>